<dbReference type="RefSeq" id="XP_015277865.1">
    <property type="nucleotide sequence ID" value="XM_015422379.1"/>
</dbReference>
<feature type="disulfide bond" evidence="7">
    <location>
        <begin position="517"/>
        <end position="578"/>
    </location>
</feature>
<evidence type="ECO:0000256" key="6">
    <source>
        <dbReference type="ARBA" id="ARBA00023180"/>
    </source>
</evidence>
<feature type="disulfide bond" evidence="7">
    <location>
        <begin position="72"/>
        <end position="136"/>
    </location>
</feature>
<feature type="disulfide bond" evidence="7">
    <location>
        <begin position="868"/>
        <end position="878"/>
    </location>
</feature>
<feature type="disulfide bond" evidence="7">
    <location>
        <begin position="837"/>
        <end position="898"/>
    </location>
</feature>
<evidence type="ECO:0000256" key="3">
    <source>
        <dbReference type="ARBA" id="ARBA00022729"/>
    </source>
</evidence>
<dbReference type="Proteomes" id="UP000694871">
    <property type="component" value="Unplaced"/>
</dbReference>
<feature type="disulfide bond" evidence="7">
    <location>
        <begin position="606"/>
        <end position="670"/>
    </location>
</feature>
<comment type="caution">
    <text evidence="7">Lacks conserved residue(s) required for the propagation of feature annotation.</text>
</comment>
<keyword evidence="11" id="KW-1185">Reference proteome</keyword>
<proteinExistence type="predicted"/>
<feature type="disulfide bond" evidence="7">
    <location>
        <begin position="409"/>
        <end position="470"/>
    </location>
</feature>
<sequence length="1211" mass="129594">MAASTLPSSARHREKGLREMAVILLLLTCLWGVVWGSDPTTSATAEVRLANGTSRCNGRVEVLHNGQWGTVCDDNWGMEDARVVCRQLGCTAALSVVSRAHFGKGTGRIWLDEVECKGTESTLSQCPARPWGENNCNHGEDAGVICAGNSLLIDVRLVGGSTPCTGRVEVFHNQQWGTVCENGWDINEARVVCREVGCGDARAAPGRAKFGQGSGPTWMDGVNCTGSEDSLSKCPAKPLTEHSCDHSKDASVECEGFSEPPEIRLAEGPTHCSGRVEILHEQIWGTICDDDWDLEDANVVCHYLGCGSATSAPRGSRFGAGSGPIWLDGVNCTGSEKAISKCPAKEWGQHDCTHTEDAGVICTGNRPVLHIRLMNGSTRCSGRVEIYHNKQWGTICDDGWDVQDAEVVCRELDCGNALTATGGARYTQGSGTIWLDRVNCTGKEASLRECQARPWGEHSCDHRRDASVECSAASNPNEIRLVNGTGRCAGRVEILHNQQWGTVCDDGWDMNSAQTVCRELGCGKAVAAPRGAHFGRGINPIWLDDVKCKGTEAALRDCRLKPWGEHNCNHGEDAGVVCSELRLVNGTNRCSGRVEIFHNQQWGTICDDRWGMKQAEVVCREMGCGVALKAPTNAFFGRGSGPIWKDDVNCVGTETFLSECTSSAWGLNNCNHGEDAGIECAGSPNPEEIRLVNGSSRCSGRVEVFHMHQYGTVCDDGWDLNDATVVCKNLDCGTPISAPHGARFGRGMDPIWLDDVECTGTESSLSDCKAKPFGTNNCNHGEDAGVVCSGNRFRYDLRLVNGSNRCSGRVEIRPAHSDQWGTICDRTWDINDAEVVCRQLGCGKAKAALSGAHFGQGSGSIWMDDINCRGTEDAISECGANTQGNNNCHHGQDAAVVCSGNANVANVRLTDGPNSCAGRIEVFHQQQWGTVCDDGWDLNDASVVCKQLNCGIALEAPHAARFGRGPDRIWLDDVNCTGSEDSLKDCGGRSVGEHNCGHSEDASVICSGLFQVRLASGPNSCAGRLELEYNGSWVSVGDSGWGLPEATVVCRLLGCGAAVSAPVGNTYGMPIGAAVLDNVKCTGQESSLTECQATPTGPNKCVCGSYAGAVCEGKTGSSVIIAVILVLAAVALLLGLSFFYLRKKRRGRSFGAFPFPRRHDVFRQDIAIGSRTVNGTPEIYTHGGEQAAHEMDCDTARLVKEDSVPSPDRIN</sequence>
<evidence type="ECO:0000256" key="4">
    <source>
        <dbReference type="ARBA" id="ARBA00022737"/>
    </source>
</evidence>
<feature type="disulfide bond" evidence="7">
    <location>
        <begin position="301"/>
        <end position="362"/>
    </location>
</feature>
<dbReference type="GeneID" id="107119787"/>
<dbReference type="PANTHER" id="PTHR48071">
    <property type="entry name" value="SRCR DOMAIN-CONTAINING PROTEIN"/>
    <property type="match status" value="1"/>
</dbReference>
<keyword evidence="8" id="KW-0472">Membrane</keyword>
<keyword evidence="8" id="KW-1133">Transmembrane helix</keyword>
<feature type="disulfide bond" evidence="7">
    <location>
        <begin position="180"/>
        <end position="244"/>
    </location>
</feature>
<feature type="domain" description="SRCR" evidence="10">
    <location>
        <begin position="479"/>
        <end position="579"/>
    </location>
</feature>
<feature type="disulfide bond" evidence="7">
    <location>
        <begin position="1081"/>
        <end position="1091"/>
    </location>
</feature>
<feature type="domain" description="SRCR" evidence="10">
    <location>
        <begin position="581"/>
        <end position="681"/>
    </location>
</feature>
<evidence type="ECO:0000256" key="9">
    <source>
        <dbReference type="SAM" id="SignalP"/>
    </source>
</evidence>
<keyword evidence="3 9" id="KW-0732">Signal</keyword>
<keyword evidence="2" id="KW-0964">Secreted</keyword>
<dbReference type="InterPro" id="IPR036772">
    <property type="entry name" value="SRCR-like_dom_sf"/>
</dbReference>
<feature type="disulfide bond" evidence="7">
    <location>
        <begin position="727"/>
        <end position="788"/>
    </location>
</feature>
<feature type="domain" description="SRCR" evidence="10">
    <location>
        <begin position="689"/>
        <end position="789"/>
    </location>
</feature>
<feature type="domain" description="SRCR" evidence="10">
    <location>
        <begin position="371"/>
        <end position="471"/>
    </location>
</feature>
<feature type="disulfide bond" evidence="7">
    <location>
        <begin position="332"/>
        <end position="342"/>
    </location>
</feature>
<name>A0ABM1KVX8_GEKJA</name>
<evidence type="ECO:0000256" key="5">
    <source>
        <dbReference type="ARBA" id="ARBA00023157"/>
    </source>
</evidence>
<keyword evidence="4" id="KW-0677">Repeat</keyword>
<feature type="disulfide bond" evidence="7">
    <location>
        <begin position="619"/>
        <end position="680"/>
    </location>
</feature>
<feature type="disulfide bond" evidence="7">
    <location>
        <begin position="758"/>
        <end position="768"/>
    </location>
</feature>
<feature type="disulfide bond" evidence="7">
    <location>
        <begin position="193"/>
        <end position="254"/>
    </location>
</feature>
<evidence type="ECO:0000313" key="11">
    <source>
        <dbReference type="Proteomes" id="UP000694871"/>
    </source>
</evidence>
<feature type="domain" description="SRCR" evidence="10">
    <location>
        <begin position="797"/>
        <end position="899"/>
    </location>
</feature>
<dbReference type="InterPro" id="IPR001190">
    <property type="entry name" value="SRCR"/>
</dbReference>
<keyword evidence="5 7" id="KW-1015">Disulfide bond</keyword>
<feature type="disulfide bond" evidence="7">
    <location>
        <begin position="504"/>
        <end position="568"/>
    </location>
</feature>
<feature type="disulfide bond" evidence="7">
    <location>
        <begin position="945"/>
        <end position="1006"/>
    </location>
</feature>
<feature type="domain" description="SRCR" evidence="10">
    <location>
        <begin position="1012"/>
        <end position="1112"/>
    </location>
</feature>
<feature type="disulfide bond" evidence="7">
    <location>
        <begin position="85"/>
        <end position="146"/>
    </location>
</feature>
<feature type="disulfide bond" evidence="7">
    <location>
        <begin position="932"/>
        <end position="996"/>
    </location>
</feature>
<feature type="chain" id="PRO_5046410831" evidence="9">
    <location>
        <begin position="37"/>
        <end position="1211"/>
    </location>
</feature>
<dbReference type="PRINTS" id="PR00258">
    <property type="entry name" value="SPERACTRCPTR"/>
</dbReference>
<gene>
    <name evidence="12" type="primary">LOC107119787</name>
</gene>
<feature type="disulfide bond" evidence="7">
    <location>
        <begin position="224"/>
        <end position="234"/>
    </location>
</feature>
<feature type="disulfide bond" evidence="7">
    <location>
        <begin position="1050"/>
        <end position="1111"/>
    </location>
</feature>
<dbReference type="Gene3D" id="3.10.250.10">
    <property type="entry name" value="SRCR-like domain"/>
    <property type="match status" value="10"/>
</dbReference>
<feature type="disulfide bond" evidence="7">
    <location>
        <begin position="116"/>
        <end position="126"/>
    </location>
</feature>
<feature type="domain" description="SRCR" evidence="10">
    <location>
        <begin position="263"/>
        <end position="363"/>
    </location>
</feature>
<evidence type="ECO:0000256" key="2">
    <source>
        <dbReference type="ARBA" id="ARBA00022525"/>
    </source>
</evidence>
<feature type="disulfide bond" evidence="7">
    <location>
        <begin position="650"/>
        <end position="660"/>
    </location>
</feature>
<feature type="transmembrane region" description="Helical" evidence="8">
    <location>
        <begin position="1119"/>
        <end position="1141"/>
    </location>
</feature>
<dbReference type="PANTHER" id="PTHR48071:SF15">
    <property type="entry name" value="SRCR DOMAIN-CONTAINING PROTEIN"/>
    <property type="match status" value="1"/>
</dbReference>
<evidence type="ECO:0000313" key="12">
    <source>
        <dbReference type="RefSeq" id="XP_015277865.1"/>
    </source>
</evidence>
<feature type="disulfide bond" evidence="7">
    <location>
        <begin position="714"/>
        <end position="778"/>
    </location>
</feature>
<feature type="disulfide bond" evidence="7">
    <location>
        <begin position="824"/>
        <end position="888"/>
    </location>
</feature>
<keyword evidence="8" id="KW-0812">Transmembrane</keyword>
<feature type="disulfide bond" evidence="7">
    <location>
        <begin position="440"/>
        <end position="450"/>
    </location>
</feature>
<dbReference type="PROSITE" id="PS00420">
    <property type="entry name" value="SRCR_1"/>
    <property type="match status" value="5"/>
</dbReference>
<comment type="subcellular location">
    <subcellularLocation>
        <location evidence="1">Secreted</location>
    </subcellularLocation>
</comment>
<reference evidence="12" key="1">
    <citation type="submission" date="2025-08" db="UniProtKB">
        <authorList>
            <consortium name="RefSeq"/>
        </authorList>
    </citation>
    <scope>IDENTIFICATION</scope>
</reference>
<feature type="disulfide bond" evidence="7">
    <location>
        <begin position="288"/>
        <end position="352"/>
    </location>
</feature>
<feature type="disulfide bond" evidence="7">
    <location>
        <begin position="396"/>
        <end position="460"/>
    </location>
</feature>
<protein>
    <submittedName>
        <fullName evidence="12">Deleted in malignant brain tumors 1 protein-like</fullName>
    </submittedName>
</protein>
<feature type="signal peptide" evidence="9">
    <location>
        <begin position="1"/>
        <end position="36"/>
    </location>
</feature>
<feature type="domain" description="SRCR" evidence="10">
    <location>
        <begin position="907"/>
        <end position="1007"/>
    </location>
</feature>
<dbReference type="SUPFAM" id="SSF56487">
    <property type="entry name" value="SRCR-like"/>
    <property type="match status" value="10"/>
</dbReference>
<dbReference type="PROSITE" id="PS50287">
    <property type="entry name" value="SRCR_2"/>
    <property type="match status" value="10"/>
</dbReference>
<dbReference type="SMART" id="SM00202">
    <property type="entry name" value="SR"/>
    <property type="match status" value="10"/>
</dbReference>
<dbReference type="Pfam" id="PF00530">
    <property type="entry name" value="SRCR"/>
    <property type="match status" value="10"/>
</dbReference>
<evidence type="ECO:0000256" key="7">
    <source>
        <dbReference type="PROSITE-ProRule" id="PRU00196"/>
    </source>
</evidence>
<accession>A0ABM1KVX8</accession>
<feature type="disulfide bond" evidence="7">
    <location>
        <begin position="548"/>
        <end position="558"/>
    </location>
</feature>
<evidence type="ECO:0000256" key="1">
    <source>
        <dbReference type="ARBA" id="ARBA00004613"/>
    </source>
</evidence>
<evidence type="ECO:0000259" key="10">
    <source>
        <dbReference type="PROSITE" id="PS50287"/>
    </source>
</evidence>
<organism evidence="11 12">
    <name type="scientific">Gekko japonicus</name>
    <name type="common">Schlegel's Japanese gecko</name>
    <dbReference type="NCBI Taxonomy" id="146911"/>
    <lineage>
        <taxon>Eukaryota</taxon>
        <taxon>Metazoa</taxon>
        <taxon>Chordata</taxon>
        <taxon>Craniata</taxon>
        <taxon>Vertebrata</taxon>
        <taxon>Euteleostomi</taxon>
        <taxon>Lepidosauria</taxon>
        <taxon>Squamata</taxon>
        <taxon>Bifurcata</taxon>
        <taxon>Gekkota</taxon>
        <taxon>Gekkonidae</taxon>
        <taxon>Gekkoninae</taxon>
        <taxon>Gekko</taxon>
    </lineage>
</organism>
<feature type="domain" description="SRCR" evidence="10">
    <location>
        <begin position="155"/>
        <end position="255"/>
    </location>
</feature>
<keyword evidence="6" id="KW-0325">Glycoprotein</keyword>
<feature type="domain" description="SRCR" evidence="10">
    <location>
        <begin position="47"/>
        <end position="147"/>
    </location>
</feature>
<feature type="disulfide bond" evidence="7">
    <location>
        <begin position="976"/>
        <end position="986"/>
    </location>
</feature>
<evidence type="ECO:0000256" key="8">
    <source>
        <dbReference type="SAM" id="Phobius"/>
    </source>
</evidence>